<organism evidence="3 4">
    <name type="scientific">Heligmosomoides polygyrus</name>
    <name type="common">Parasitic roundworm</name>
    <dbReference type="NCBI Taxonomy" id="6339"/>
    <lineage>
        <taxon>Eukaryota</taxon>
        <taxon>Metazoa</taxon>
        <taxon>Ecdysozoa</taxon>
        <taxon>Nematoda</taxon>
        <taxon>Chromadorea</taxon>
        <taxon>Rhabditida</taxon>
        <taxon>Rhabditina</taxon>
        <taxon>Rhabditomorpha</taxon>
        <taxon>Strongyloidea</taxon>
        <taxon>Heligmosomidae</taxon>
        <taxon>Heligmosomoides</taxon>
    </lineage>
</organism>
<keyword evidence="3" id="KW-1185">Reference proteome</keyword>
<dbReference type="AlphaFoldDB" id="A0A183F5N5"/>
<proteinExistence type="predicted"/>
<reference evidence="4" key="2">
    <citation type="submission" date="2019-09" db="UniProtKB">
        <authorList>
            <consortium name="WormBaseParasite"/>
        </authorList>
    </citation>
    <scope>IDENTIFICATION</scope>
</reference>
<dbReference type="PANTHER" id="PTHR19446">
    <property type="entry name" value="REVERSE TRANSCRIPTASES"/>
    <property type="match status" value="1"/>
</dbReference>
<dbReference type="InterPro" id="IPR000477">
    <property type="entry name" value="RT_dom"/>
</dbReference>
<dbReference type="PROSITE" id="PS51257">
    <property type="entry name" value="PROKAR_LIPOPROTEIN"/>
    <property type="match status" value="1"/>
</dbReference>
<dbReference type="OrthoDB" id="5845191at2759"/>
<evidence type="ECO:0000313" key="4">
    <source>
        <dbReference type="WBParaSite" id="HPBE_0000147701-mRNA-1"/>
    </source>
</evidence>
<dbReference type="Proteomes" id="UP000050761">
    <property type="component" value="Unassembled WGS sequence"/>
</dbReference>
<reference evidence="2 3" key="1">
    <citation type="submission" date="2018-11" db="EMBL/GenBank/DDBJ databases">
        <authorList>
            <consortium name="Pathogen Informatics"/>
        </authorList>
    </citation>
    <scope>NUCLEOTIDE SEQUENCE [LARGE SCALE GENOMIC DNA]</scope>
</reference>
<gene>
    <name evidence="2" type="ORF">HPBE_LOCUS1478</name>
</gene>
<evidence type="ECO:0000313" key="3">
    <source>
        <dbReference type="Proteomes" id="UP000050761"/>
    </source>
</evidence>
<feature type="domain" description="Reverse transcriptase" evidence="1">
    <location>
        <begin position="2"/>
        <end position="96"/>
    </location>
</feature>
<dbReference type="WBParaSite" id="HPBE_0000147701-mRNA-1">
    <property type="protein sequence ID" value="HPBE_0000147701-mRNA-1"/>
    <property type="gene ID" value="HPBE_0000147701"/>
</dbReference>
<evidence type="ECO:0000259" key="1">
    <source>
        <dbReference type="Pfam" id="PF00078"/>
    </source>
</evidence>
<protein>
    <submittedName>
        <fullName evidence="4">Reverse transcriptase domain-containing protein</fullName>
    </submittedName>
</protein>
<accession>A0A183F5N5</accession>
<accession>A0A3P7TD29</accession>
<sequence>MKIFEQIVDGQIREIVQLSSIQCGFVAGCGTVDAIYTARLLIEKHREKQKPVHIAFLDLKKAFARVPREVIWYALRRHGVLKSSQSGCEISTLVQRVEFNLQLEPRWSFTSLSEYTRVLRFPHSSLLS</sequence>
<name>A0A183F5N5_HELPZ</name>
<evidence type="ECO:0000313" key="2">
    <source>
        <dbReference type="EMBL" id="VDO19860.1"/>
    </source>
</evidence>
<dbReference type="EMBL" id="UZAH01001622">
    <property type="protein sequence ID" value="VDO19860.1"/>
    <property type="molecule type" value="Genomic_DNA"/>
</dbReference>
<dbReference type="Pfam" id="PF00078">
    <property type="entry name" value="RVT_1"/>
    <property type="match status" value="1"/>
</dbReference>